<dbReference type="AlphaFoldDB" id="A0A7R8VID4"/>
<dbReference type="InterPro" id="IPR036691">
    <property type="entry name" value="Endo/exonu/phosph_ase_sf"/>
</dbReference>
<dbReference type="InterPro" id="IPR005135">
    <property type="entry name" value="Endo/exonuclease/phosphatase"/>
</dbReference>
<dbReference type="EMBL" id="OA565751">
    <property type="protein sequence ID" value="CAD7197645.1"/>
    <property type="molecule type" value="Genomic_DNA"/>
</dbReference>
<feature type="compositionally biased region" description="Basic and acidic residues" evidence="1">
    <location>
        <begin position="568"/>
        <end position="600"/>
    </location>
</feature>
<feature type="domain" description="Endonuclease/exonuclease/phosphatase" evidence="2">
    <location>
        <begin position="864"/>
        <end position="973"/>
    </location>
</feature>
<feature type="compositionally biased region" description="Polar residues" evidence="1">
    <location>
        <begin position="540"/>
        <end position="550"/>
    </location>
</feature>
<name>A0A7R8VID4_TIMDO</name>
<gene>
    <name evidence="3" type="ORF">TDIB3V08_LOCUS3947</name>
</gene>
<evidence type="ECO:0000259" key="2">
    <source>
        <dbReference type="Pfam" id="PF14529"/>
    </source>
</evidence>
<feature type="region of interest" description="Disordered" evidence="1">
    <location>
        <begin position="440"/>
        <end position="621"/>
    </location>
</feature>
<feature type="region of interest" description="Disordered" evidence="1">
    <location>
        <begin position="378"/>
        <end position="411"/>
    </location>
</feature>
<evidence type="ECO:0000256" key="1">
    <source>
        <dbReference type="SAM" id="MobiDB-lite"/>
    </source>
</evidence>
<dbReference type="SUPFAM" id="SSF56219">
    <property type="entry name" value="DNase I-like"/>
    <property type="match status" value="1"/>
</dbReference>
<accession>A0A7R8VID4</accession>
<organism evidence="3">
    <name type="scientific">Timema douglasi</name>
    <name type="common">Walking stick</name>
    <dbReference type="NCBI Taxonomy" id="61478"/>
    <lineage>
        <taxon>Eukaryota</taxon>
        <taxon>Metazoa</taxon>
        <taxon>Ecdysozoa</taxon>
        <taxon>Arthropoda</taxon>
        <taxon>Hexapoda</taxon>
        <taxon>Insecta</taxon>
        <taxon>Pterygota</taxon>
        <taxon>Neoptera</taxon>
        <taxon>Polyneoptera</taxon>
        <taxon>Phasmatodea</taxon>
        <taxon>Timematodea</taxon>
        <taxon>Timematoidea</taxon>
        <taxon>Timematidae</taxon>
        <taxon>Timema</taxon>
    </lineage>
</organism>
<feature type="region of interest" description="Disordered" evidence="1">
    <location>
        <begin position="667"/>
        <end position="745"/>
    </location>
</feature>
<protein>
    <recommendedName>
        <fullName evidence="2">Endonuclease/exonuclease/phosphatase domain-containing protein</fullName>
    </recommendedName>
</protein>
<dbReference type="GO" id="GO:0003824">
    <property type="term" value="F:catalytic activity"/>
    <property type="evidence" value="ECO:0007669"/>
    <property type="project" value="InterPro"/>
</dbReference>
<feature type="compositionally biased region" description="Acidic residues" evidence="1">
    <location>
        <begin position="731"/>
        <end position="745"/>
    </location>
</feature>
<dbReference type="Gene3D" id="3.60.10.10">
    <property type="entry name" value="Endonuclease/exonuclease/phosphatase"/>
    <property type="match status" value="1"/>
</dbReference>
<proteinExistence type="predicted"/>
<reference evidence="3" key="1">
    <citation type="submission" date="2020-11" db="EMBL/GenBank/DDBJ databases">
        <authorList>
            <person name="Tran Van P."/>
        </authorList>
    </citation>
    <scope>NUCLEOTIDE SEQUENCE</scope>
</reference>
<dbReference type="Pfam" id="PF14529">
    <property type="entry name" value="Exo_endo_phos_2"/>
    <property type="match status" value="1"/>
</dbReference>
<sequence>MAEVKEGFGNYINMCRDRGLNPRPPAQRSVTLPLDHQVTRQKLKLMNFTSVVKKVAGKRQKLGRRLGARGHRLLQQMRNLKAQQGLYRQPENIERVRNAIQRSLNCYVVALGEKDTGSRVGDAQRRRSGGRTPLEVKLVIPCKHSMLLVLGGRDTGSRVGDARRLKVSLHALVNTRCWWRQGLSNIGLAASPINDKRLKISLAVQGQAPLHNSNLRSLAGRMWPADRQMDSPVLDHEAIEMSGEPNTSLNLATNEDQIRLLLLEGDVSDIEIDLEEDEGEEIIFSNKSNDESEQPENIQAVGLTIELDTAYDEDLDDVPLSERLSYATRRPSVLVPEYDLQFDYKLPRFISVDAVDTEDELDKDAYADLRPAMGPAVKMKKGVGVGRKPPDEALKNPGPEKQPAPREKKLAAHVGSRLVRPVLAGGVEGFRSRGLKAPPVRKELVPGGKWSATSPKADSLAAADLSKGKKPAGEAEASGTPPTPRVERVDGGSRLRAAHRPFPGPKRLVSAQNPTTGGARAADESTEASSNAPSGFGSLVSASPLQSVGTNADVGESIGAPPTTGGERAADGQKELEALFRDDSPQTEKNGKSSHQHDGWKPNGANGSLDQGEPSRPLPERPLQAALTRALLQGPQKTASTPTPPTKAYLEERVIRFTRVDSSCDSVDVEGLYSGPDFPLMDRKTPPKGKAGNTKKLPGGNPNHLGGSSGDESEDNGGPGQDVSALSKEFTEDEEDEDILFEESQDGSMETPFIRKVTIGEKQPVHSKTTHGNQHHSDLNYEPVSYLKRKHRSKPGVYVPVPKAIKVNNHFSTLASGTDRPTRRGVGATVLVKKNLNHYHTVIPGTVNIETTSIIVPIPWSEIMFSLVYRSPLVPITAQNLNTLMAKKHLFAAGDLNFKNTQCNSRLSKQDGRTLAEHATLINYVVLALEEPTFYPSNYNNLLDLLDVILTYLYKQPEDLHALNELDSDHIPVFCWLQINTNPLNFLLRRNIPSTYWPKYQATLDRVISLECKAESTEKVDNSAIHLTSTLLESHWSSTTYEAPIVILKREYQDLNLLIAQKREARHEWQTFHLPRHRAEYNRLRAQVHRRVKQLKLILWNDYISETVNSGDSVWKITKQLEN</sequence>
<evidence type="ECO:0000313" key="3">
    <source>
        <dbReference type="EMBL" id="CAD7197645.1"/>
    </source>
</evidence>